<dbReference type="GO" id="GO:1990423">
    <property type="term" value="C:RZZ complex"/>
    <property type="evidence" value="ECO:0007669"/>
    <property type="project" value="UniProtKB-UniRule"/>
</dbReference>
<protein>
    <recommendedName>
        <fullName evidence="9">Protein zwilch</fullName>
    </recommendedName>
</protein>
<dbReference type="EMBL" id="GEFM01004284">
    <property type="protein sequence ID" value="JAP71512.1"/>
    <property type="molecule type" value="mRNA"/>
</dbReference>
<evidence type="ECO:0000256" key="9">
    <source>
        <dbReference type="RuleBase" id="RU369076"/>
    </source>
</evidence>
<keyword evidence="4 9" id="KW-0132">Cell division</keyword>
<evidence type="ECO:0000256" key="5">
    <source>
        <dbReference type="ARBA" id="ARBA00022776"/>
    </source>
</evidence>
<sequence>MAGNGDYCDTEALKRMLSDSWDGNAVQYLNKYEIERTAMSNPLLQRLEMSYKSVILIQRCQQSRRMSRSKSTSSTLFIDDTSDSECELELTGCPLEWSMEPKSFSLLESPPYEDSSKNSESSSKDKLRALPADEARTLLNAVVSMLGTCGYVTDTDPVWVACDGTDPQYTAFLGYQKGGGQCSRVVVTCRGPIESKEDLPTFGCIQRKHFWGLSQSHSHTTMQVNAKYDVLQHYDPSQRSSSEDMMQLDCSWSKATVLQQPPTADALCNLTIQILPGNDRSPTRCIYKELLFLKRLVDSLKSGEVLWAPDLAGPPFLEKVKAMLKESRKGSFRGKSGTPFPDVGWNSSDFDLYIETVVMAKRQVVDFTDEMWNVLSGCSSFQELKDGLTMVFRAVQAGESRPLIVPKNGTMVGGILRDMSQQLRPEPAMAGITPIRMLAEMGLQKLHRDYLNIFVGLELASQDQLLPFFLGPGDLAVAVAELMKLQGVLDMVMLCKTYLHLPIHYLSGYAREALKYFSDAERGNYIHKFKFPVKVPVVRVVLENVSPVEWTASMKSRQGNYAAHTITHISTTSPFDHLVAEKSCDTVRHPRDSDYYCTIISSTQDTLR</sequence>
<keyword evidence="6 9" id="KW-0995">Kinetochore</keyword>
<proteinExistence type="evidence at transcript level"/>
<keyword evidence="8 9" id="KW-0137">Centromere</keyword>
<evidence type="ECO:0000256" key="3">
    <source>
        <dbReference type="ARBA" id="ARBA00022454"/>
    </source>
</evidence>
<dbReference type="GO" id="GO:0034501">
    <property type="term" value="P:protein localization to kinetochore"/>
    <property type="evidence" value="ECO:0007669"/>
    <property type="project" value="UniProtKB-UniRule"/>
</dbReference>
<dbReference type="Gene3D" id="1.20.58.730">
    <property type="match status" value="1"/>
</dbReference>
<evidence type="ECO:0000256" key="2">
    <source>
        <dbReference type="ARBA" id="ARBA00009062"/>
    </source>
</evidence>
<reference evidence="10" key="1">
    <citation type="submission" date="2016-02" db="EMBL/GenBank/DDBJ databases">
        <title>RNAseq analyses of the midgut from blood- or serum-fed Ixodes ricinus ticks.</title>
        <authorList>
            <person name="Perner J."/>
            <person name="Provaznik J."/>
            <person name="Schrenkova J."/>
            <person name="Urbanova V."/>
            <person name="Ribeiro J.M."/>
            <person name="Kopacek P."/>
        </authorList>
    </citation>
    <scope>NUCLEOTIDE SEQUENCE</scope>
    <source>
        <tissue evidence="10">Gut</tissue>
    </source>
</reference>
<keyword evidence="5 9" id="KW-0498">Mitosis</keyword>
<evidence type="ECO:0000256" key="7">
    <source>
        <dbReference type="ARBA" id="ARBA00023306"/>
    </source>
</evidence>
<comment type="function">
    <text evidence="9">Essential component of the mitotic checkpoint, which prevents cells from prematurely exiting mitosis. Required for the assembly of the dynein-dynactin and MAD1-MAD2 complexes onto kinetochores. Its function related to the spindle assembly machinery is proposed to depend on its association in the mitotic RZZ complex.</text>
</comment>
<evidence type="ECO:0000256" key="6">
    <source>
        <dbReference type="ARBA" id="ARBA00022838"/>
    </source>
</evidence>
<comment type="subunit">
    <text evidence="9">Component of the RZZ complex.</text>
</comment>
<reference evidence="11" key="2">
    <citation type="journal article" date="2018" name="PLoS Negl. Trop. Dis.">
        <title>Sialome diversity of ticks revealed by RNAseq of single tick salivary glands.</title>
        <authorList>
            <person name="Perner J."/>
            <person name="Kropackova S."/>
            <person name="Kopacek P."/>
            <person name="Ribeiro J.M."/>
        </authorList>
    </citation>
    <scope>NUCLEOTIDE SEQUENCE</scope>
    <source>
        <strain evidence="11">Siblings of single egg batch collected in Ceske Budejovice</strain>
        <tissue evidence="11">Salivary glands</tissue>
    </source>
</reference>
<comment type="similarity">
    <text evidence="2 9">Belongs to the ZWILCH family.</text>
</comment>
<dbReference type="PANTHER" id="PTHR15995:SF1">
    <property type="entry name" value="PROTEIN ZWILCH HOMOLOG"/>
    <property type="match status" value="1"/>
</dbReference>
<dbReference type="GO" id="GO:0051301">
    <property type="term" value="P:cell division"/>
    <property type="evidence" value="ECO:0007669"/>
    <property type="project" value="UniProtKB-UniRule"/>
</dbReference>
<accession>A0A131XZ29</accession>
<dbReference type="AlphaFoldDB" id="A0A131XZ29"/>
<dbReference type="GO" id="GO:0007094">
    <property type="term" value="P:mitotic spindle assembly checkpoint signaling"/>
    <property type="evidence" value="ECO:0007669"/>
    <property type="project" value="UniProtKB-UniRule"/>
</dbReference>
<evidence type="ECO:0000256" key="4">
    <source>
        <dbReference type="ARBA" id="ARBA00022618"/>
    </source>
</evidence>
<evidence type="ECO:0000313" key="11">
    <source>
        <dbReference type="EMBL" id="JAR91357.1"/>
    </source>
</evidence>
<dbReference type="PANTHER" id="PTHR15995">
    <property type="entry name" value="PROTEIN ZWILCH HOMOLOG"/>
    <property type="match status" value="1"/>
</dbReference>
<dbReference type="Pfam" id="PF09817">
    <property type="entry name" value="Zwilch"/>
    <property type="match status" value="1"/>
</dbReference>
<evidence type="ECO:0000256" key="8">
    <source>
        <dbReference type="ARBA" id="ARBA00023328"/>
    </source>
</evidence>
<organism evidence="10">
    <name type="scientific">Ixodes ricinus</name>
    <name type="common">Common tick</name>
    <name type="synonym">Acarus ricinus</name>
    <dbReference type="NCBI Taxonomy" id="34613"/>
    <lineage>
        <taxon>Eukaryota</taxon>
        <taxon>Metazoa</taxon>
        <taxon>Ecdysozoa</taxon>
        <taxon>Arthropoda</taxon>
        <taxon>Chelicerata</taxon>
        <taxon>Arachnida</taxon>
        <taxon>Acari</taxon>
        <taxon>Parasitiformes</taxon>
        <taxon>Ixodida</taxon>
        <taxon>Ixodoidea</taxon>
        <taxon>Ixodidae</taxon>
        <taxon>Ixodinae</taxon>
        <taxon>Ixodes</taxon>
    </lineage>
</organism>
<keyword evidence="7 9" id="KW-0131">Cell cycle</keyword>
<dbReference type="InterPro" id="IPR018630">
    <property type="entry name" value="Zwilch"/>
</dbReference>
<name>A0A131XZ29_IXORI</name>
<dbReference type="Gene3D" id="1.10.287.1880">
    <property type="match status" value="1"/>
</dbReference>
<comment type="subcellular location">
    <subcellularLocation>
        <location evidence="1 9">Chromosome</location>
        <location evidence="1 9">Centromere</location>
        <location evidence="1 9">Kinetochore</location>
    </subcellularLocation>
</comment>
<keyword evidence="3 9" id="KW-0158">Chromosome</keyword>
<evidence type="ECO:0000313" key="10">
    <source>
        <dbReference type="EMBL" id="JAP71512.1"/>
    </source>
</evidence>
<evidence type="ECO:0000256" key="1">
    <source>
        <dbReference type="ARBA" id="ARBA00004629"/>
    </source>
</evidence>
<dbReference type="EMBL" id="GEGO01004047">
    <property type="protein sequence ID" value="JAR91357.1"/>
    <property type="molecule type" value="Transcribed_RNA"/>
</dbReference>